<reference evidence="2" key="1">
    <citation type="journal article" date="2019" name="Int. J. Syst. Evol. Microbiol.">
        <title>The Global Catalogue of Microorganisms (GCM) 10K type strain sequencing project: providing services to taxonomists for standard genome sequencing and annotation.</title>
        <authorList>
            <consortium name="The Broad Institute Genomics Platform"/>
            <consortium name="The Broad Institute Genome Sequencing Center for Infectious Disease"/>
            <person name="Wu L."/>
            <person name="Ma J."/>
        </authorList>
    </citation>
    <scope>NUCLEOTIDE SEQUENCE [LARGE SCALE GENOMIC DNA]</scope>
    <source>
        <strain evidence="2">CGMCC 4.7132</strain>
    </source>
</reference>
<comment type="caution">
    <text evidence="1">The sequence shown here is derived from an EMBL/GenBank/DDBJ whole genome shotgun (WGS) entry which is preliminary data.</text>
</comment>
<sequence>MIKTEMDNPSAFEAAKRMQAKNVIDRSGINPDMIYGELAENITELLSRKGPPPS</sequence>
<protein>
    <submittedName>
        <fullName evidence="1">Uncharacterized protein</fullName>
    </submittedName>
</protein>
<evidence type="ECO:0000313" key="1">
    <source>
        <dbReference type="EMBL" id="MFC4533086.1"/>
    </source>
</evidence>
<dbReference type="Proteomes" id="UP001596004">
    <property type="component" value="Unassembled WGS sequence"/>
</dbReference>
<dbReference type="EMBL" id="JBHSFP010000013">
    <property type="protein sequence ID" value="MFC4533086.1"/>
    <property type="molecule type" value="Genomic_DNA"/>
</dbReference>
<evidence type="ECO:0000313" key="2">
    <source>
        <dbReference type="Proteomes" id="UP001596004"/>
    </source>
</evidence>
<organism evidence="1 2">
    <name type="scientific">Sphaerisporangium dianthi</name>
    <dbReference type="NCBI Taxonomy" id="1436120"/>
    <lineage>
        <taxon>Bacteria</taxon>
        <taxon>Bacillati</taxon>
        <taxon>Actinomycetota</taxon>
        <taxon>Actinomycetes</taxon>
        <taxon>Streptosporangiales</taxon>
        <taxon>Streptosporangiaceae</taxon>
        <taxon>Sphaerisporangium</taxon>
    </lineage>
</organism>
<proteinExistence type="predicted"/>
<gene>
    <name evidence="1" type="ORF">ACFO60_20120</name>
</gene>
<name>A0ABV9CJD7_9ACTN</name>
<keyword evidence="2" id="KW-1185">Reference proteome</keyword>
<accession>A0ABV9CJD7</accession>
<dbReference type="RefSeq" id="WP_380842130.1">
    <property type="nucleotide sequence ID" value="NZ_JBHSFP010000013.1"/>
</dbReference>